<proteinExistence type="predicted"/>
<feature type="non-terminal residue" evidence="1">
    <location>
        <position position="1"/>
    </location>
</feature>
<reference evidence="1 2" key="1">
    <citation type="journal article" date="2023" name="Commun. Biol.">
        <title>Genome analysis of Parmales, the sister group of diatoms, reveals the evolutionary specialization of diatoms from phago-mixotrophs to photoautotrophs.</title>
        <authorList>
            <person name="Ban H."/>
            <person name="Sato S."/>
            <person name="Yoshikawa S."/>
            <person name="Yamada K."/>
            <person name="Nakamura Y."/>
            <person name="Ichinomiya M."/>
            <person name="Sato N."/>
            <person name="Blanc-Mathieu R."/>
            <person name="Endo H."/>
            <person name="Kuwata A."/>
            <person name="Ogata H."/>
        </authorList>
    </citation>
    <scope>NUCLEOTIDE SEQUENCE [LARGE SCALE GENOMIC DNA]</scope>
</reference>
<comment type="caution">
    <text evidence="1">The sequence shown here is derived from an EMBL/GenBank/DDBJ whole genome shotgun (WGS) entry which is preliminary data.</text>
</comment>
<accession>A0ABQ6MMG9</accession>
<evidence type="ECO:0000313" key="1">
    <source>
        <dbReference type="EMBL" id="GMI29246.1"/>
    </source>
</evidence>
<keyword evidence="2" id="KW-1185">Reference proteome</keyword>
<dbReference type="EMBL" id="BRYB01003023">
    <property type="protein sequence ID" value="GMI29246.1"/>
    <property type="molecule type" value="Genomic_DNA"/>
</dbReference>
<name>A0ABQ6MMG9_9STRA</name>
<sequence>MVLGNPATIDIIGICVGHCYYYLEFVYPALADIRGWKVKRIMEPPMVLKWVCGDL</sequence>
<protein>
    <submittedName>
        <fullName evidence="1">Uncharacterized protein</fullName>
    </submittedName>
</protein>
<evidence type="ECO:0000313" key="2">
    <source>
        <dbReference type="Proteomes" id="UP001165060"/>
    </source>
</evidence>
<gene>
    <name evidence="1" type="ORF">TeGR_g10850</name>
</gene>
<organism evidence="1 2">
    <name type="scientific">Tetraparma gracilis</name>
    <dbReference type="NCBI Taxonomy" id="2962635"/>
    <lineage>
        <taxon>Eukaryota</taxon>
        <taxon>Sar</taxon>
        <taxon>Stramenopiles</taxon>
        <taxon>Ochrophyta</taxon>
        <taxon>Bolidophyceae</taxon>
        <taxon>Parmales</taxon>
        <taxon>Triparmaceae</taxon>
        <taxon>Tetraparma</taxon>
    </lineage>
</organism>
<dbReference type="Proteomes" id="UP001165060">
    <property type="component" value="Unassembled WGS sequence"/>
</dbReference>